<sequence length="80" mass="8764">MVRVFIQRACPPTNKADFWPKTTYRILGSGGMTLRKGKMVALELIGGSAADVSPTKVDHPLDPSSLIHLSPSLWERLSLC</sequence>
<reference evidence="2" key="1">
    <citation type="journal article" date="2017" name="Nat. Ecol. Evol.">
        <title>Genome expansion and lineage-specific genetic innovations in the forest pathogenic fungi Armillaria.</title>
        <authorList>
            <person name="Sipos G."/>
            <person name="Prasanna A.N."/>
            <person name="Walter M.C."/>
            <person name="O'Connor E."/>
            <person name="Balint B."/>
            <person name="Krizsan K."/>
            <person name="Kiss B."/>
            <person name="Hess J."/>
            <person name="Varga T."/>
            <person name="Slot J."/>
            <person name="Riley R."/>
            <person name="Boka B."/>
            <person name="Rigling D."/>
            <person name="Barry K."/>
            <person name="Lee J."/>
            <person name="Mihaltcheva S."/>
            <person name="LaButti K."/>
            <person name="Lipzen A."/>
            <person name="Waldron R."/>
            <person name="Moloney N.M."/>
            <person name="Sperisen C."/>
            <person name="Kredics L."/>
            <person name="Vagvoelgyi C."/>
            <person name="Patrignani A."/>
            <person name="Fitzpatrick D."/>
            <person name="Nagy I."/>
            <person name="Doyle S."/>
            <person name="Anderson J.B."/>
            <person name="Grigoriev I.V."/>
            <person name="Gueldener U."/>
            <person name="Muensterkoetter M."/>
            <person name="Nagy L.G."/>
        </authorList>
    </citation>
    <scope>NUCLEOTIDE SEQUENCE [LARGE SCALE GENOMIC DNA]</scope>
    <source>
        <strain evidence="2">C18/9</strain>
    </source>
</reference>
<accession>A0A284RJL6</accession>
<dbReference type="OrthoDB" id="10337457at2759"/>
<evidence type="ECO:0000313" key="2">
    <source>
        <dbReference type="Proteomes" id="UP000219338"/>
    </source>
</evidence>
<dbReference type="Proteomes" id="UP000219338">
    <property type="component" value="Unassembled WGS sequence"/>
</dbReference>
<proteinExistence type="predicted"/>
<organism evidence="1 2">
    <name type="scientific">Armillaria ostoyae</name>
    <name type="common">Armillaria root rot fungus</name>
    <dbReference type="NCBI Taxonomy" id="47428"/>
    <lineage>
        <taxon>Eukaryota</taxon>
        <taxon>Fungi</taxon>
        <taxon>Dikarya</taxon>
        <taxon>Basidiomycota</taxon>
        <taxon>Agaricomycotina</taxon>
        <taxon>Agaricomycetes</taxon>
        <taxon>Agaricomycetidae</taxon>
        <taxon>Agaricales</taxon>
        <taxon>Marasmiineae</taxon>
        <taxon>Physalacriaceae</taxon>
        <taxon>Armillaria</taxon>
    </lineage>
</organism>
<protein>
    <submittedName>
        <fullName evidence="1">Uncharacterized protein</fullName>
    </submittedName>
</protein>
<keyword evidence="2" id="KW-1185">Reference proteome</keyword>
<dbReference type="AlphaFoldDB" id="A0A284RJL6"/>
<name>A0A284RJL6_ARMOS</name>
<evidence type="ECO:0000313" key="1">
    <source>
        <dbReference type="EMBL" id="SJL08925.1"/>
    </source>
</evidence>
<dbReference type="EMBL" id="FUEG01000010">
    <property type="protein sequence ID" value="SJL08925.1"/>
    <property type="molecule type" value="Genomic_DNA"/>
</dbReference>
<gene>
    <name evidence="1" type="ORF">ARMOST_12300</name>
</gene>